<comment type="pathway">
    <text evidence="1">Pyrimidine metabolism; dTTP biosynthesis.</text>
</comment>
<keyword evidence="7" id="KW-0545">Nucleotide biosynthesis</keyword>
<dbReference type="Gene3D" id="3.30.572.10">
    <property type="entry name" value="Thymidylate synthase/dCMP hydroxymethylase domain"/>
    <property type="match status" value="1"/>
</dbReference>
<proteinExistence type="inferred from homology"/>
<dbReference type="PROSITE" id="PS00091">
    <property type="entry name" value="THYMIDYLATE_SYNTHASE"/>
    <property type="match status" value="1"/>
</dbReference>
<evidence type="ECO:0000256" key="4">
    <source>
        <dbReference type="ARBA" id="ARBA00015931"/>
    </source>
</evidence>
<dbReference type="NCBIfam" id="TIGR03284">
    <property type="entry name" value="thym_sym"/>
    <property type="match status" value="1"/>
</dbReference>
<dbReference type="InterPro" id="IPR045097">
    <property type="entry name" value="Thymidate_synth/dCMP_Mease"/>
</dbReference>
<evidence type="ECO:0000256" key="5">
    <source>
        <dbReference type="ARBA" id="ARBA00022603"/>
    </source>
</evidence>
<dbReference type="CDD" id="cd00351">
    <property type="entry name" value="TS_Pyrimidine_HMase"/>
    <property type="match status" value="1"/>
</dbReference>
<feature type="domain" description="Thymidylate synthase/dCMP hydroxymethylase" evidence="9">
    <location>
        <begin position="5"/>
        <end position="194"/>
    </location>
</feature>
<dbReference type="PANTHER" id="PTHR11548">
    <property type="entry name" value="THYMIDYLATE SYNTHASE 1"/>
    <property type="match status" value="1"/>
</dbReference>
<evidence type="ECO:0000256" key="7">
    <source>
        <dbReference type="ARBA" id="ARBA00022727"/>
    </source>
</evidence>
<keyword evidence="5" id="KW-0489">Methyltransferase</keyword>
<name>A0A183IZ92_9BILA</name>
<organism evidence="10">
    <name type="scientific">Soboliphyme baturini</name>
    <dbReference type="NCBI Taxonomy" id="241478"/>
    <lineage>
        <taxon>Eukaryota</taxon>
        <taxon>Metazoa</taxon>
        <taxon>Ecdysozoa</taxon>
        <taxon>Nematoda</taxon>
        <taxon>Enoplea</taxon>
        <taxon>Dorylaimia</taxon>
        <taxon>Dioctophymatida</taxon>
        <taxon>Dioctophymatoidea</taxon>
        <taxon>Soboliphymatidae</taxon>
        <taxon>Soboliphyme</taxon>
    </lineage>
</organism>
<dbReference type="InterPro" id="IPR020940">
    <property type="entry name" value="Thymidylate_synthase_AS"/>
</dbReference>
<dbReference type="GO" id="GO:0005829">
    <property type="term" value="C:cytosol"/>
    <property type="evidence" value="ECO:0007669"/>
    <property type="project" value="TreeGrafter"/>
</dbReference>
<evidence type="ECO:0000313" key="10">
    <source>
        <dbReference type="WBParaSite" id="SBAD_0000926301-mRNA-1"/>
    </source>
</evidence>
<dbReference type="EC" id="2.1.1.45" evidence="3"/>
<dbReference type="GO" id="GO:0032259">
    <property type="term" value="P:methylation"/>
    <property type="evidence" value="ECO:0007669"/>
    <property type="project" value="UniProtKB-KW"/>
</dbReference>
<dbReference type="PANTHER" id="PTHR11548:SF2">
    <property type="entry name" value="THYMIDYLATE SYNTHASE"/>
    <property type="match status" value="1"/>
</dbReference>
<feature type="active site" evidence="8">
    <location>
        <position position="169"/>
    </location>
</feature>
<evidence type="ECO:0000259" key="9">
    <source>
        <dbReference type="Pfam" id="PF00303"/>
    </source>
</evidence>
<evidence type="ECO:0000256" key="1">
    <source>
        <dbReference type="ARBA" id="ARBA00004992"/>
    </source>
</evidence>
<dbReference type="InterPro" id="IPR023451">
    <property type="entry name" value="Thymidate_synth/dCMP_Mease_dom"/>
</dbReference>
<dbReference type="InterPro" id="IPR000398">
    <property type="entry name" value="Thymidylate_synthase"/>
</dbReference>
<feature type="domain" description="Thymidylate synthase/dCMP hydroxymethylase" evidence="9">
    <location>
        <begin position="214"/>
        <end position="306"/>
    </location>
</feature>
<dbReference type="HAMAP" id="MF_00008">
    <property type="entry name" value="Thymidy_synth_bact"/>
    <property type="match status" value="1"/>
</dbReference>
<dbReference type="UniPathway" id="UPA00575"/>
<dbReference type="GO" id="GO:0006231">
    <property type="term" value="P:dTMP biosynthetic process"/>
    <property type="evidence" value="ECO:0007669"/>
    <property type="project" value="InterPro"/>
</dbReference>
<dbReference type="GO" id="GO:0005739">
    <property type="term" value="C:mitochondrion"/>
    <property type="evidence" value="ECO:0007669"/>
    <property type="project" value="TreeGrafter"/>
</dbReference>
<evidence type="ECO:0000256" key="2">
    <source>
        <dbReference type="ARBA" id="ARBA00009972"/>
    </source>
</evidence>
<dbReference type="SUPFAM" id="SSF55831">
    <property type="entry name" value="Thymidylate synthase/dCMP hydroxymethylase"/>
    <property type="match status" value="1"/>
</dbReference>
<dbReference type="GO" id="GO:0004799">
    <property type="term" value="F:thymidylate synthase activity"/>
    <property type="evidence" value="ECO:0007669"/>
    <property type="project" value="UniProtKB-EC"/>
</dbReference>
<dbReference type="InterPro" id="IPR036926">
    <property type="entry name" value="Thymidate_synth/dCMP_Mease_sf"/>
</dbReference>
<evidence type="ECO:0000256" key="8">
    <source>
        <dbReference type="PROSITE-ProRule" id="PRU10016"/>
    </source>
</evidence>
<comment type="similarity">
    <text evidence="2">Belongs to the thymidylate synthase family.</text>
</comment>
<dbReference type="Pfam" id="PF00303">
    <property type="entry name" value="Thymidylat_synt"/>
    <property type="match status" value="2"/>
</dbReference>
<reference evidence="10" key="1">
    <citation type="submission" date="2016-06" db="UniProtKB">
        <authorList>
            <consortium name="WormBaseParasite"/>
        </authorList>
    </citation>
    <scope>IDENTIFICATION</scope>
</reference>
<dbReference type="PRINTS" id="PR00108">
    <property type="entry name" value="THYMDSNTHASE"/>
</dbReference>
<protein>
    <recommendedName>
        <fullName evidence="4">Thymidylate synthase</fullName>
        <ecNumber evidence="3">2.1.1.45</ecNumber>
    </recommendedName>
</protein>
<dbReference type="NCBIfam" id="NF002497">
    <property type="entry name" value="PRK01827.1-3"/>
    <property type="match status" value="1"/>
</dbReference>
<evidence type="ECO:0000256" key="3">
    <source>
        <dbReference type="ARBA" id="ARBA00011947"/>
    </source>
</evidence>
<accession>A0A183IZ92</accession>
<keyword evidence="6" id="KW-0808">Transferase</keyword>
<dbReference type="GO" id="GO:0006235">
    <property type="term" value="P:dTTP biosynthetic process"/>
    <property type="evidence" value="ECO:0007669"/>
    <property type="project" value="UniProtKB-UniPathway"/>
</dbReference>
<dbReference type="WBParaSite" id="SBAD_0000926301-mRNA-1">
    <property type="protein sequence ID" value="SBAD_0000926301-mRNA-1"/>
    <property type="gene ID" value="SBAD_0000926301"/>
</dbReference>
<evidence type="ECO:0000256" key="6">
    <source>
        <dbReference type="ARBA" id="ARBA00022679"/>
    </source>
</evidence>
<sequence length="307" mass="35235">LEELNYLNQLKYILENGKKKADRTGVGSVSVFGLQSRYNLRNDSFPLFTTKKVFWKGIIEELLWFIAGRTNSKLLSEKGVRIWDANSSREFLDSVSLQHYEEGDLGPVYGFQWRHFGAEYKGMYQCYDGQGVDQLRQCINLIKHDPMSRRIMLTAWNPCDLSKMALPPCHCLVQFYVADSELSCQMYQRSADMVEHLDDSCFLRPAFVFYLLQGLGVPFNVASYSLLTRMIASITGLKAGDFVHTIGDAHVYLNHVDAVKQQIERCPRPFPKLVIKRKVTAIEEFTAQDFDLIGYDPHPPIHMKMAL</sequence>
<dbReference type="AlphaFoldDB" id="A0A183IZ92"/>
<dbReference type="FunFam" id="3.30.572.10:FF:000008">
    <property type="entry name" value="thymidylate synthase isoform X2"/>
    <property type="match status" value="1"/>
</dbReference>